<dbReference type="KEGG" id="phr:C6569_17235"/>
<dbReference type="PANTHER" id="PTHR43677:SF4">
    <property type="entry name" value="QUINONE OXIDOREDUCTASE-LIKE PROTEIN 2"/>
    <property type="match status" value="1"/>
</dbReference>
<keyword evidence="3" id="KW-1185">Reference proteome</keyword>
<reference evidence="2 3" key="1">
    <citation type="submission" date="2018-03" db="EMBL/GenBank/DDBJ databases">
        <title>Genome sequencing of Phreatobacter sp.</title>
        <authorList>
            <person name="Kim S.-J."/>
            <person name="Heo J."/>
            <person name="Kwon S.-W."/>
        </authorList>
    </citation>
    <scope>NUCLEOTIDE SEQUENCE [LARGE SCALE GENOMIC DNA]</scope>
    <source>
        <strain evidence="2 3">S-12</strain>
    </source>
</reference>
<dbReference type="InterPro" id="IPR020843">
    <property type="entry name" value="ER"/>
</dbReference>
<dbReference type="SMART" id="SM00829">
    <property type="entry name" value="PKS_ER"/>
    <property type="match status" value="1"/>
</dbReference>
<evidence type="ECO:0000259" key="1">
    <source>
        <dbReference type="SMART" id="SM00829"/>
    </source>
</evidence>
<dbReference type="FunFam" id="3.40.50.720:FF:000463">
    <property type="entry name" value="Probable NADPH quinone oxidoreductase fadB4"/>
    <property type="match status" value="1"/>
</dbReference>
<dbReference type="InterPro" id="IPR036291">
    <property type="entry name" value="NAD(P)-bd_dom_sf"/>
</dbReference>
<dbReference type="InterPro" id="IPR013154">
    <property type="entry name" value="ADH-like_N"/>
</dbReference>
<dbReference type="InterPro" id="IPR011032">
    <property type="entry name" value="GroES-like_sf"/>
</dbReference>
<dbReference type="AlphaFoldDB" id="A0A2S0NFI8"/>
<proteinExistence type="predicted"/>
<dbReference type="SUPFAM" id="SSF50129">
    <property type="entry name" value="GroES-like"/>
    <property type="match status" value="1"/>
</dbReference>
<dbReference type="InterPro" id="IPR051397">
    <property type="entry name" value="Zn-ADH-like_protein"/>
</dbReference>
<dbReference type="OrthoDB" id="4190732at2"/>
<dbReference type="CDD" id="cd08241">
    <property type="entry name" value="QOR1"/>
    <property type="match status" value="1"/>
</dbReference>
<dbReference type="InterPro" id="IPR013149">
    <property type="entry name" value="ADH-like_C"/>
</dbReference>
<dbReference type="GO" id="GO:0016491">
    <property type="term" value="F:oxidoreductase activity"/>
    <property type="evidence" value="ECO:0007669"/>
    <property type="project" value="InterPro"/>
</dbReference>
<dbReference type="Proteomes" id="UP000237889">
    <property type="component" value="Chromosome"/>
</dbReference>
<evidence type="ECO:0000313" key="2">
    <source>
        <dbReference type="EMBL" id="AVO46663.1"/>
    </source>
</evidence>
<organism evidence="2 3">
    <name type="scientific">Phreatobacter cathodiphilus</name>
    <dbReference type="NCBI Taxonomy" id="1868589"/>
    <lineage>
        <taxon>Bacteria</taxon>
        <taxon>Pseudomonadati</taxon>
        <taxon>Pseudomonadota</taxon>
        <taxon>Alphaproteobacteria</taxon>
        <taxon>Hyphomicrobiales</taxon>
        <taxon>Phreatobacteraceae</taxon>
        <taxon>Phreatobacter</taxon>
    </lineage>
</organism>
<sequence length="324" mass="34133">MKAVLCKAYGPPESLVVEDLPDPVAGPGEAVVRVTAVGLNFFDNLIIQNKYQVKPDLPFSPGSEFAGRVESLGEGVTGLKVGDRVLGNISHGAARTHIVVKAAALAPIPDGLSDEQAAGMIITYGTTIHALKDRAQLKPGETLAVLGAAGGVGLAAIELGKAMGARVIACASSDEKLAFCRAHGADETLNYATHDLKEGLRALTGGKGPDVIYDPVGDKLAEPALRAIAWEGRFLVIGFAGGEIPKIPLNLTLLKGCDIRGVFWGAFTQKEPEKNRENLMQVARWTAEGKLSLHVHGTFPLEKIAEALGELTSRRAQGKVILKP</sequence>
<name>A0A2S0NFI8_9HYPH</name>
<accession>A0A2S0NFI8</accession>
<dbReference type="RefSeq" id="WP_106750033.1">
    <property type="nucleotide sequence ID" value="NZ_CP027668.1"/>
</dbReference>
<protein>
    <submittedName>
        <fullName evidence="2">NADPH:quinone oxidoreductase</fullName>
    </submittedName>
</protein>
<gene>
    <name evidence="2" type="ORF">C6569_17235</name>
</gene>
<evidence type="ECO:0000313" key="3">
    <source>
        <dbReference type="Proteomes" id="UP000237889"/>
    </source>
</evidence>
<dbReference type="Pfam" id="PF08240">
    <property type="entry name" value="ADH_N"/>
    <property type="match status" value="1"/>
</dbReference>
<dbReference type="Gene3D" id="3.90.180.10">
    <property type="entry name" value="Medium-chain alcohol dehydrogenases, catalytic domain"/>
    <property type="match status" value="1"/>
</dbReference>
<dbReference type="SUPFAM" id="SSF51735">
    <property type="entry name" value="NAD(P)-binding Rossmann-fold domains"/>
    <property type="match status" value="1"/>
</dbReference>
<dbReference type="PANTHER" id="PTHR43677">
    <property type="entry name" value="SHORT-CHAIN DEHYDROGENASE/REDUCTASE"/>
    <property type="match status" value="1"/>
</dbReference>
<dbReference type="EMBL" id="CP027668">
    <property type="protein sequence ID" value="AVO46663.1"/>
    <property type="molecule type" value="Genomic_DNA"/>
</dbReference>
<feature type="domain" description="Enoyl reductase (ER)" evidence="1">
    <location>
        <begin position="10"/>
        <end position="322"/>
    </location>
</feature>
<dbReference type="Gene3D" id="3.40.50.720">
    <property type="entry name" value="NAD(P)-binding Rossmann-like Domain"/>
    <property type="match status" value="1"/>
</dbReference>
<dbReference type="Pfam" id="PF00107">
    <property type="entry name" value="ADH_zinc_N"/>
    <property type="match status" value="1"/>
</dbReference>